<keyword evidence="13" id="KW-0865">Zymogen</keyword>
<evidence type="ECO:0000256" key="7">
    <source>
        <dbReference type="ARBA" id="ARBA00022723"/>
    </source>
</evidence>
<evidence type="ECO:0000256" key="15">
    <source>
        <dbReference type="PROSITE-ProRule" id="PRU01032"/>
    </source>
</evidence>
<evidence type="ECO:0000256" key="2">
    <source>
        <dbReference type="ARBA" id="ARBA00002451"/>
    </source>
</evidence>
<dbReference type="Proteomes" id="UP000799421">
    <property type="component" value="Unassembled WGS sequence"/>
</dbReference>
<evidence type="ECO:0000256" key="12">
    <source>
        <dbReference type="ARBA" id="ARBA00023026"/>
    </source>
</evidence>
<dbReference type="InterPro" id="IPR023828">
    <property type="entry name" value="Peptidase_S8_Ser-AS"/>
</dbReference>
<feature type="binding site" evidence="15">
    <location>
        <position position="560"/>
    </location>
    <ligand>
        <name>Ca(2+)</name>
        <dbReference type="ChEBI" id="CHEBI:29108"/>
    </ligand>
</feature>
<organism evidence="18 19">
    <name type="scientific">Piedraia hortae CBS 480.64</name>
    <dbReference type="NCBI Taxonomy" id="1314780"/>
    <lineage>
        <taxon>Eukaryota</taxon>
        <taxon>Fungi</taxon>
        <taxon>Dikarya</taxon>
        <taxon>Ascomycota</taxon>
        <taxon>Pezizomycotina</taxon>
        <taxon>Dothideomycetes</taxon>
        <taxon>Dothideomycetidae</taxon>
        <taxon>Capnodiales</taxon>
        <taxon>Piedraiaceae</taxon>
        <taxon>Piedraia</taxon>
    </lineage>
</organism>
<proteinExistence type="predicted"/>
<evidence type="ECO:0000313" key="19">
    <source>
        <dbReference type="Proteomes" id="UP000799421"/>
    </source>
</evidence>
<dbReference type="CDD" id="cd04056">
    <property type="entry name" value="Peptidases_S53"/>
    <property type="match status" value="1"/>
</dbReference>
<evidence type="ECO:0000256" key="16">
    <source>
        <dbReference type="SAM" id="SignalP"/>
    </source>
</evidence>
<dbReference type="OrthoDB" id="409122at2759"/>
<keyword evidence="9 15" id="KW-0378">Hydrolase</keyword>
<name>A0A6A7C583_9PEZI</name>
<feature type="signal peptide" evidence="16">
    <location>
        <begin position="1"/>
        <end position="18"/>
    </location>
</feature>
<dbReference type="AlphaFoldDB" id="A0A6A7C583"/>
<sequence>MAGRASAVLALLAPWGLAFPTSPYHVKESHPVPASWTAVRSANKDQLIHLQIGLTQRNQGLVEKHLLEVSDPDHVRYGQHLSAAEIDAMTAPAAESVEKVESWLSQNGVTPASHSASKDWIHIVVPVSKAEELLKTKYKTFRHHDGSEIDRAPEWSLPIFLHEHIDVVQPTTSFFRLKANEDTLTFDPEAPDHSLEWFAKHGEEYYNLAGANTSALCNVTFTTPNCVRTLYGTIDYTPKAGNRNRVGITNYLNETSNYNDTKQFLHQFRPEGEAGYKFPITIIANASNNQGPYTQDQLDQSKNAEGNLDAQWVLGMSWPVPLYAWNTGGSPPFIPDLATTTNTNEPYLVWLNYVLSQRNLPQVISTSYGDDEQTVPESYARRVCAGLAQLGARGITVLFSSGDYGVGKTGTCKSTKDGQDMFLPAFPAGCPWVTTVGGTANFNPETAVTRYASGGGFANYFPTPAYQKNTIDAYIKSLGGKYDGLYNKTGRGYPDVAAQGNRDVIVYNSRVRTIGGTSASSPTMAGVLTLVNDALIAAGKPPLGFINPMLYKSTYKTFTDVTIGSSFGCGTDGFPATTGWDAVTGFGTPNFKKLLDAVMKAGPRGYGNDNE</sequence>
<comment type="cofactor">
    <cofactor evidence="15">
        <name>Ca(2+)</name>
        <dbReference type="ChEBI" id="CHEBI:29108"/>
    </cofactor>
    <text evidence="15">Binds 1 Ca(2+) ion per subunit.</text>
</comment>
<accession>A0A6A7C583</accession>
<dbReference type="InterPro" id="IPR050819">
    <property type="entry name" value="Tripeptidyl-peptidase_I"/>
</dbReference>
<dbReference type="EC" id="3.4.14.10" evidence="4"/>
<evidence type="ECO:0000256" key="1">
    <source>
        <dbReference type="ARBA" id="ARBA00001910"/>
    </source>
</evidence>
<dbReference type="InterPro" id="IPR015366">
    <property type="entry name" value="S53_propep"/>
</dbReference>
<keyword evidence="12" id="KW-0843">Virulence</keyword>
<reference evidence="18" key="1">
    <citation type="journal article" date="2020" name="Stud. Mycol.">
        <title>101 Dothideomycetes genomes: a test case for predicting lifestyles and emergence of pathogens.</title>
        <authorList>
            <person name="Haridas S."/>
            <person name="Albert R."/>
            <person name="Binder M."/>
            <person name="Bloem J."/>
            <person name="Labutti K."/>
            <person name="Salamov A."/>
            <person name="Andreopoulos B."/>
            <person name="Baker S."/>
            <person name="Barry K."/>
            <person name="Bills G."/>
            <person name="Bluhm B."/>
            <person name="Cannon C."/>
            <person name="Castanera R."/>
            <person name="Culley D."/>
            <person name="Daum C."/>
            <person name="Ezra D."/>
            <person name="Gonzalez J."/>
            <person name="Henrissat B."/>
            <person name="Kuo A."/>
            <person name="Liang C."/>
            <person name="Lipzen A."/>
            <person name="Lutzoni F."/>
            <person name="Magnuson J."/>
            <person name="Mondo S."/>
            <person name="Nolan M."/>
            <person name="Ohm R."/>
            <person name="Pangilinan J."/>
            <person name="Park H.-J."/>
            <person name="Ramirez L."/>
            <person name="Alfaro M."/>
            <person name="Sun H."/>
            <person name="Tritt A."/>
            <person name="Yoshinaga Y."/>
            <person name="Zwiers L.-H."/>
            <person name="Turgeon B."/>
            <person name="Goodwin S."/>
            <person name="Spatafora J."/>
            <person name="Crous P."/>
            <person name="Grigoriev I."/>
        </authorList>
    </citation>
    <scope>NUCLEOTIDE SEQUENCE</scope>
    <source>
        <strain evidence="18">CBS 480.64</strain>
    </source>
</reference>
<dbReference type="InterPro" id="IPR000209">
    <property type="entry name" value="Peptidase_S8/S53_dom"/>
</dbReference>
<gene>
    <name evidence="18" type="ORF">K470DRAFT_213663</name>
</gene>
<keyword evidence="11 15" id="KW-0106">Calcium</keyword>
<feature type="chain" id="PRO_5025630477" description="tripeptidyl-peptidase II" evidence="16">
    <location>
        <begin position="19"/>
        <end position="611"/>
    </location>
</feature>
<dbReference type="CDD" id="cd11377">
    <property type="entry name" value="Pro-peptidase_S53"/>
    <property type="match status" value="1"/>
</dbReference>
<feature type="binding site" evidence="15">
    <location>
        <position position="579"/>
    </location>
    <ligand>
        <name>Ca(2+)</name>
        <dbReference type="ChEBI" id="CHEBI:29108"/>
    </ligand>
</feature>
<comment type="subcellular location">
    <subcellularLocation>
        <location evidence="3">Secreted</location>
        <location evidence="3">Extracellular space</location>
    </subcellularLocation>
</comment>
<feature type="active site" description="Charge relay system" evidence="15">
    <location>
        <position position="518"/>
    </location>
</feature>
<keyword evidence="10 15" id="KW-0720">Serine protease</keyword>
<dbReference type="Pfam" id="PF09286">
    <property type="entry name" value="Pro-kuma_activ"/>
    <property type="match status" value="1"/>
</dbReference>
<dbReference type="GO" id="GO:0004252">
    <property type="term" value="F:serine-type endopeptidase activity"/>
    <property type="evidence" value="ECO:0007669"/>
    <property type="project" value="UniProtKB-UniRule"/>
</dbReference>
<comment type="function">
    <text evidence="2">Secreted tripeptidyl-peptidase which degrades proteins at acidic pHs and is involved in virulence.</text>
</comment>
<evidence type="ECO:0000256" key="8">
    <source>
        <dbReference type="ARBA" id="ARBA00022729"/>
    </source>
</evidence>
<evidence type="ECO:0000256" key="13">
    <source>
        <dbReference type="ARBA" id="ARBA00023145"/>
    </source>
</evidence>
<dbReference type="PANTHER" id="PTHR14218:SF39">
    <property type="entry name" value="PEPTIDASE S53 DOMAIN-CONTAINING PROTEIN"/>
    <property type="match status" value="1"/>
</dbReference>
<dbReference type="SMART" id="SM00944">
    <property type="entry name" value="Pro-kuma_activ"/>
    <property type="match status" value="1"/>
</dbReference>
<evidence type="ECO:0000256" key="11">
    <source>
        <dbReference type="ARBA" id="ARBA00022837"/>
    </source>
</evidence>
<keyword evidence="7 15" id="KW-0479">Metal-binding</keyword>
<dbReference type="GO" id="GO:0008240">
    <property type="term" value="F:tripeptidyl-peptidase activity"/>
    <property type="evidence" value="ECO:0007669"/>
    <property type="project" value="UniProtKB-EC"/>
</dbReference>
<feature type="binding site" evidence="15">
    <location>
        <position position="561"/>
    </location>
    <ligand>
        <name>Ca(2+)</name>
        <dbReference type="ChEBI" id="CHEBI:29108"/>
    </ligand>
</feature>
<dbReference type="InterPro" id="IPR030400">
    <property type="entry name" value="Sedolisin_dom"/>
</dbReference>
<evidence type="ECO:0000256" key="5">
    <source>
        <dbReference type="ARBA" id="ARBA00022525"/>
    </source>
</evidence>
<evidence type="ECO:0000259" key="17">
    <source>
        <dbReference type="PROSITE" id="PS51695"/>
    </source>
</evidence>
<keyword evidence="5" id="KW-0964">Secreted</keyword>
<keyword evidence="19" id="KW-1185">Reference proteome</keyword>
<evidence type="ECO:0000256" key="9">
    <source>
        <dbReference type="ARBA" id="ARBA00022801"/>
    </source>
</evidence>
<dbReference type="SUPFAM" id="SSF54897">
    <property type="entry name" value="Protease propeptides/inhibitors"/>
    <property type="match status" value="1"/>
</dbReference>
<evidence type="ECO:0000313" key="18">
    <source>
        <dbReference type="EMBL" id="KAF2862115.1"/>
    </source>
</evidence>
<dbReference type="InterPro" id="IPR036852">
    <property type="entry name" value="Peptidase_S8/S53_dom_sf"/>
</dbReference>
<evidence type="ECO:0000256" key="10">
    <source>
        <dbReference type="ARBA" id="ARBA00022825"/>
    </source>
</evidence>
<dbReference type="GO" id="GO:0005576">
    <property type="term" value="C:extracellular region"/>
    <property type="evidence" value="ECO:0007669"/>
    <property type="project" value="UniProtKB-SubCell"/>
</dbReference>
<keyword evidence="14" id="KW-0325">Glycoprotein</keyword>
<feature type="domain" description="Peptidase S53" evidence="17">
    <location>
        <begin position="221"/>
        <end position="601"/>
    </location>
</feature>
<keyword evidence="6 15" id="KW-0645">Protease</keyword>
<dbReference type="EMBL" id="MU005968">
    <property type="protein sequence ID" value="KAF2862115.1"/>
    <property type="molecule type" value="Genomic_DNA"/>
</dbReference>
<dbReference type="PROSITE" id="PS00138">
    <property type="entry name" value="SUBTILASE_SER"/>
    <property type="match status" value="1"/>
</dbReference>
<evidence type="ECO:0000256" key="14">
    <source>
        <dbReference type="ARBA" id="ARBA00023180"/>
    </source>
</evidence>
<keyword evidence="8 16" id="KW-0732">Signal</keyword>
<dbReference type="SUPFAM" id="SSF52743">
    <property type="entry name" value="Subtilisin-like"/>
    <property type="match status" value="1"/>
</dbReference>
<feature type="active site" description="Charge relay system" evidence="15">
    <location>
        <position position="309"/>
    </location>
</feature>
<dbReference type="FunFam" id="3.40.50.200:FF:000015">
    <property type="entry name" value="Tripeptidyl peptidase A"/>
    <property type="match status" value="1"/>
</dbReference>
<feature type="active site" description="Charge relay system" evidence="15">
    <location>
        <position position="305"/>
    </location>
</feature>
<evidence type="ECO:0000256" key="3">
    <source>
        <dbReference type="ARBA" id="ARBA00004239"/>
    </source>
</evidence>
<dbReference type="GO" id="GO:0046872">
    <property type="term" value="F:metal ion binding"/>
    <property type="evidence" value="ECO:0007669"/>
    <property type="project" value="UniProtKB-UniRule"/>
</dbReference>
<evidence type="ECO:0000256" key="4">
    <source>
        <dbReference type="ARBA" id="ARBA00012462"/>
    </source>
</evidence>
<evidence type="ECO:0000256" key="6">
    <source>
        <dbReference type="ARBA" id="ARBA00022670"/>
    </source>
</evidence>
<dbReference type="Pfam" id="PF00082">
    <property type="entry name" value="Peptidase_S8"/>
    <property type="match status" value="1"/>
</dbReference>
<protein>
    <recommendedName>
        <fullName evidence="4">tripeptidyl-peptidase II</fullName>
        <ecNumber evidence="4">3.4.14.10</ecNumber>
    </recommendedName>
</protein>
<comment type="catalytic activity">
    <reaction evidence="1">
        <text>Release of an N-terminal tripeptide from a polypeptide.</text>
        <dbReference type="EC" id="3.4.14.10"/>
    </reaction>
</comment>
<dbReference type="PROSITE" id="PS51695">
    <property type="entry name" value="SEDOLISIN"/>
    <property type="match status" value="1"/>
</dbReference>
<feature type="binding site" evidence="15">
    <location>
        <position position="581"/>
    </location>
    <ligand>
        <name>Ca(2+)</name>
        <dbReference type="ChEBI" id="CHEBI:29108"/>
    </ligand>
</feature>
<dbReference type="GO" id="GO:0006508">
    <property type="term" value="P:proteolysis"/>
    <property type="evidence" value="ECO:0007669"/>
    <property type="project" value="UniProtKB-KW"/>
</dbReference>
<dbReference type="Gene3D" id="3.40.50.200">
    <property type="entry name" value="Peptidase S8/S53 domain"/>
    <property type="match status" value="1"/>
</dbReference>
<dbReference type="PANTHER" id="PTHR14218">
    <property type="entry name" value="PROTEASE S8 TRIPEPTIDYL PEPTIDASE I CLN2"/>
    <property type="match status" value="1"/>
</dbReference>